<dbReference type="Proteomes" id="UP001163321">
    <property type="component" value="Chromosome 9"/>
</dbReference>
<keyword evidence="2" id="KW-1185">Reference proteome</keyword>
<organism evidence="1 2">
    <name type="scientific">Peronosclerospora sorghi</name>
    <dbReference type="NCBI Taxonomy" id="230839"/>
    <lineage>
        <taxon>Eukaryota</taxon>
        <taxon>Sar</taxon>
        <taxon>Stramenopiles</taxon>
        <taxon>Oomycota</taxon>
        <taxon>Peronosporomycetes</taxon>
        <taxon>Peronosporales</taxon>
        <taxon>Peronosporaceae</taxon>
        <taxon>Peronosclerospora</taxon>
    </lineage>
</organism>
<evidence type="ECO:0000313" key="1">
    <source>
        <dbReference type="EMBL" id="KAI9905155.1"/>
    </source>
</evidence>
<accession>A0ACC0VFB2</accession>
<protein>
    <submittedName>
        <fullName evidence="1">Uncharacterized protein</fullName>
    </submittedName>
</protein>
<evidence type="ECO:0000313" key="2">
    <source>
        <dbReference type="Proteomes" id="UP001163321"/>
    </source>
</evidence>
<name>A0ACC0VFB2_9STRA</name>
<sequence length="132" mass="15125">MNWYMALRRCSTAAPRKEYPTSFISHLRKQKLNIFNIGIAFLTLSLSSQMVAYKQRYEKTMGEKEHLNQKVEILEKMVLNMGGVLPDDQAVVSATEAAKEKEAQAFRDREEEIKALVASESNDKTSRKNKLI</sequence>
<proteinExistence type="predicted"/>
<reference evidence="1 2" key="1">
    <citation type="journal article" date="2022" name="bioRxiv">
        <title>The genome of the oomycete Peronosclerospora sorghi, a cosmopolitan pathogen of maize and sorghum, is inflated with dispersed pseudogenes.</title>
        <authorList>
            <person name="Fletcher K."/>
            <person name="Martin F."/>
            <person name="Isakeit T."/>
            <person name="Cavanaugh K."/>
            <person name="Magill C."/>
            <person name="Michelmore R."/>
        </authorList>
    </citation>
    <scope>NUCLEOTIDE SEQUENCE [LARGE SCALE GENOMIC DNA]</scope>
    <source>
        <strain evidence="1">P6</strain>
    </source>
</reference>
<dbReference type="EMBL" id="CM047588">
    <property type="protein sequence ID" value="KAI9905155.1"/>
    <property type="molecule type" value="Genomic_DNA"/>
</dbReference>
<gene>
    <name evidence="1" type="ORF">PsorP6_013774</name>
</gene>
<comment type="caution">
    <text evidence="1">The sequence shown here is derived from an EMBL/GenBank/DDBJ whole genome shotgun (WGS) entry which is preliminary data.</text>
</comment>